<evidence type="ECO:0000313" key="2">
    <source>
        <dbReference type="Proteomes" id="UP000011713"/>
    </source>
</evidence>
<dbReference type="AlphaFoldDB" id="M4BZ88"/>
<dbReference type="InParanoid" id="M4BZ88"/>
<dbReference type="HOGENOM" id="CLU_2150693_0_0_1"/>
<reference evidence="2" key="1">
    <citation type="journal article" date="2010" name="Science">
        <title>Signatures of adaptation to obligate biotrophy in the Hyaloperonospora arabidopsidis genome.</title>
        <authorList>
            <person name="Baxter L."/>
            <person name="Tripathy S."/>
            <person name="Ishaque N."/>
            <person name="Boot N."/>
            <person name="Cabral A."/>
            <person name="Kemen E."/>
            <person name="Thines M."/>
            <person name="Ah-Fong A."/>
            <person name="Anderson R."/>
            <person name="Badejoko W."/>
            <person name="Bittner-Eddy P."/>
            <person name="Boore J.L."/>
            <person name="Chibucos M.C."/>
            <person name="Coates M."/>
            <person name="Dehal P."/>
            <person name="Delehaunty K."/>
            <person name="Dong S."/>
            <person name="Downton P."/>
            <person name="Dumas B."/>
            <person name="Fabro G."/>
            <person name="Fronick C."/>
            <person name="Fuerstenberg S.I."/>
            <person name="Fulton L."/>
            <person name="Gaulin E."/>
            <person name="Govers F."/>
            <person name="Hughes L."/>
            <person name="Humphray S."/>
            <person name="Jiang R.H."/>
            <person name="Judelson H."/>
            <person name="Kamoun S."/>
            <person name="Kyung K."/>
            <person name="Meijer H."/>
            <person name="Minx P."/>
            <person name="Morris P."/>
            <person name="Nelson J."/>
            <person name="Phuntumart V."/>
            <person name="Qutob D."/>
            <person name="Rehmany A."/>
            <person name="Rougon-Cardoso A."/>
            <person name="Ryden P."/>
            <person name="Torto-Alalibo T."/>
            <person name="Studholme D."/>
            <person name="Wang Y."/>
            <person name="Win J."/>
            <person name="Wood J."/>
            <person name="Clifton S.W."/>
            <person name="Rogers J."/>
            <person name="Van den Ackerveken G."/>
            <person name="Jones J.D."/>
            <person name="McDowell J.M."/>
            <person name="Beynon J."/>
            <person name="Tyler B.M."/>
        </authorList>
    </citation>
    <scope>NUCLEOTIDE SEQUENCE [LARGE SCALE GENOMIC DNA]</scope>
    <source>
        <strain evidence="2">Emoy2</strain>
    </source>
</reference>
<protein>
    <submittedName>
        <fullName evidence="1">Uncharacterized protein</fullName>
    </submittedName>
</protein>
<dbReference type="VEuPathDB" id="FungiDB:HpaG811911"/>
<dbReference type="Proteomes" id="UP000011713">
    <property type="component" value="Unassembled WGS sequence"/>
</dbReference>
<dbReference type="EnsemblProtists" id="HpaT811911">
    <property type="protein sequence ID" value="HpaP811911"/>
    <property type="gene ID" value="HpaG811911"/>
</dbReference>
<sequence length="112" mass="12601">MPRHTLDISRNCPSSFVSLPVNLSHGYACCIMCPSISLSATYFSTPRNKMHYAFYTLIATEGGLCKSVFLRHAINVRVLHPRLAKDACNGVTQMVVITRYIGVVHTERDQYH</sequence>
<evidence type="ECO:0000313" key="1">
    <source>
        <dbReference type="EnsemblProtists" id="HpaP811911"/>
    </source>
</evidence>
<reference evidence="1" key="2">
    <citation type="submission" date="2015-06" db="UniProtKB">
        <authorList>
            <consortium name="EnsemblProtists"/>
        </authorList>
    </citation>
    <scope>IDENTIFICATION</scope>
    <source>
        <strain evidence="1">Emoy2</strain>
    </source>
</reference>
<keyword evidence="2" id="KW-1185">Reference proteome</keyword>
<accession>M4BZ88</accession>
<proteinExistence type="predicted"/>
<name>M4BZ88_HYAAE</name>
<dbReference type="EMBL" id="CU694535">
    <property type="status" value="NOT_ANNOTATED_CDS"/>
    <property type="molecule type" value="Genomic_DNA"/>
</dbReference>
<organism evidence="1 2">
    <name type="scientific">Hyaloperonospora arabidopsidis (strain Emoy2)</name>
    <name type="common">Downy mildew agent</name>
    <name type="synonym">Peronospora arabidopsidis</name>
    <dbReference type="NCBI Taxonomy" id="559515"/>
    <lineage>
        <taxon>Eukaryota</taxon>
        <taxon>Sar</taxon>
        <taxon>Stramenopiles</taxon>
        <taxon>Oomycota</taxon>
        <taxon>Peronosporomycetes</taxon>
        <taxon>Peronosporales</taxon>
        <taxon>Peronosporaceae</taxon>
        <taxon>Hyaloperonospora</taxon>
    </lineage>
</organism>